<protein>
    <submittedName>
        <fullName evidence="1">Uncharacterized protein</fullName>
    </submittedName>
</protein>
<organism evidence="1 2">
    <name type="scientific">Hibiscus sabdariffa</name>
    <name type="common">roselle</name>
    <dbReference type="NCBI Taxonomy" id="183260"/>
    <lineage>
        <taxon>Eukaryota</taxon>
        <taxon>Viridiplantae</taxon>
        <taxon>Streptophyta</taxon>
        <taxon>Embryophyta</taxon>
        <taxon>Tracheophyta</taxon>
        <taxon>Spermatophyta</taxon>
        <taxon>Magnoliopsida</taxon>
        <taxon>eudicotyledons</taxon>
        <taxon>Gunneridae</taxon>
        <taxon>Pentapetalae</taxon>
        <taxon>rosids</taxon>
        <taxon>malvids</taxon>
        <taxon>Malvales</taxon>
        <taxon>Malvaceae</taxon>
        <taxon>Malvoideae</taxon>
        <taxon>Hibiscus</taxon>
    </lineage>
</organism>
<proteinExistence type="predicted"/>
<comment type="caution">
    <text evidence="1">The sequence shown here is derived from an EMBL/GenBank/DDBJ whole genome shotgun (WGS) entry which is preliminary data.</text>
</comment>
<evidence type="ECO:0000313" key="1">
    <source>
        <dbReference type="EMBL" id="KAK8482742.1"/>
    </source>
</evidence>
<sequence>MSGSLFRAGSSLSIVHLKHDLKEKVIDPQIPDCFLAETIIWRLLTEAPKVDQVKAIAIPIDCGSKGVQSLCFIPEEEKSYVIASTTATYRLYRLTGVSVLYAYSCLNIPRSYSSCGPTYELLTGVPEL</sequence>
<evidence type="ECO:0000313" key="2">
    <source>
        <dbReference type="Proteomes" id="UP001396334"/>
    </source>
</evidence>
<reference evidence="1 2" key="1">
    <citation type="journal article" date="2024" name="G3 (Bethesda)">
        <title>Genome assembly of Hibiscus sabdariffa L. provides insights into metabolisms of medicinal natural products.</title>
        <authorList>
            <person name="Kim T."/>
        </authorList>
    </citation>
    <scope>NUCLEOTIDE SEQUENCE [LARGE SCALE GENOMIC DNA]</scope>
    <source>
        <strain evidence="1">TK-2024</strain>
        <tissue evidence="1">Old leaves</tissue>
    </source>
</reference>
<accession>A0ABR1ZQ87</accession>
<name>A0ABR1ZQ87_9ROSI</name>
<gene>
    <name evidence="1" type="ORF">V6N11_055078</name>
</gene>
<dbReference type="Proteomes" id="UP001396334">
    <property type="component" value="Unassembled WGS sequence"/>
</dbReference>
<dbReference type="EMBL" id="JBBPBN010000740">
    <property type="protein sequence ID" value="KAK8482742.1"/>
    <property type="molecule type" value="Genomic_DNA"/>
</dbReference>
<keyword evidence="2" id="KW-1185">Reference proteome</keyword>